<protein>
    <submittedName>
        <fullName evidence="1">Uncharacterized protein</fullName>
    </submittedName>
</protein>
<keyword evidence="2" id="KW-1185">Reference proteome</keyword>
<dbReference type="RefSeq" id="WP_324179887.1">
    <property type="nucleotide sequence ID" value="NZ_BAABAW010000007.1"/>
</dbReference>
<sequence length="201" mass="23066">MNSDKLTLLKKVIEHKLSSFDFDGEIEDHQSRLDKVLQTPADEYSLSGNIEFGIRNILDVATGLSHPIGYLVSQKVAYRQILDLLEKEENELQEILSPKPESDNGKKESIIDKIFSEVEKSTSPKKHFFDCELTDEDWGVEGCICPGAYIYRKYLSVGLSRKDAKLVSNYCEFGDVMEEQDRIKAKELYEKHKFLNINPLK</sequence>
<gene>
    <name evidence="1" type="ORF">U6A24_10320</name>
</gene>
<name>A0ABU5ZV30_9FLAO</name>
<proteinExistence type="predicted"/>
<reference evidence="1 2" key="1">
    <citation type="journal article" date="2013" name="Int. J. Syst. Evol. Microbiol.">
        <title>Aquimarina gracilis sp. nov., isolated from the gut microflora of a mussel, Mytilus coruscus, and emended description of Aquimarina spongiae.</title>
        <authorList>
            <person name="Park S.C."/>
            <person name="Choe H.N."/>
            <person name="Baik K.S."/>
            <person name="Seong C.N."/>
        </authorList>
    </citation>
    <scope>NUCLEOTIDE SEQUENCE [LARGE SCALE GENOMIC DNA]</scope>
    <source>
        <strain evidence="1 2">PSC32</strain>
    </source>
</reference>
<organism evidence="1 2">
    <name type="scientific">Aquimarina gracilis</name>
    <dbReference type="NCBI Taxonomy" id="874422"/>
    <lineage>
        <taxon>Bacteria</taxon>
        <taxon>Pseudomonadati</taxon>
        <taxon>Bacteroidota</taxon>
        <taxon>Flavobacteriia</taxon>
        <taxon>Flavobacteriales</taxon>
        <taxon>Flavobacteriaceae</taxon>
        <taxon>Aquimarina</taxon>
    </lineage>
</organism>
<evidence type="ECO:0000313" key="1">
    <source>
        <dbReference type="EMBL" id="MEB3345859.1"/>
    </source>
</evidence>
<dbReference type="Proteomes" id="UP001327027">
    <property type="component" value="Unassembled WGS sequence"/>
</dbReference>
<comment type="caution">
    <text evidence="1">The sequence shown here is derived from an EMBL/GenBank/DDBJ whole genome shotgun (WGS) entry which is preliminary data.</text>
</comment>
<dbReference type="EMBL" id="JAYKLX010000004">
    <property type="protein sequence ID" value="MEB3345859.1"/>
    <property type="molecule type" value="Genomic_DNA"/>
</dbReference>
<evidence type="ECO:0000313" key="2">
    <source>
        <dbReference type="Proteomes" id="UP001327027"/>
    </source>
</evidence>
<accession>A0ABU5ZV30</accession>